<reference evidence="3 4" key="1">
    <citation type="journal article" date="2015" name="Genome Announc.">
        <title>Draft Genome of the Euendolithic (true boring) Cyanobacterium Mastigocoleus testarum strain BC008.</title>
        <authorList>
            <person name="Guida B.S."/>
            <person name="Garcia-Pichel F."/>
        </authorList>
    </citation>
    <scope>NUCLEOTIDE SEQUENCE [LARGE SCALE GENOMIC DNA]</scope>
    <source>
        <strain evidence="3 4">BC008</strain>
    </source>
</reference>
<gene>
    <name evidence="3" type="ORF">BC008_38095</name>
</gene>
<organism evidence="3 4">
    <name type="scientific">Mastigocoleus testarum BC008</name>
    <dbReference type="NCBI Taxonomy" id="371196"/>
    <lineage>
        <taxon>Bacteria</taxon>
        <taxon>Bacillati</taxon>
        <taxon>Cyanobacteriota</taxon>
        <taxon>Cyanophyceae</taxon>
        <taxon>Nostocales</taxon>
        <taxon>Hapalosiphonaceae</taxon>
        <taxon>Mastigocoleus</taxon>
    </lineage>
</organism>
<proteinExistence type="predicted"/>
<evidence type="ECO:0000256" key="1">
    <source>
        <dbReference type="SAM" id="MobiDB-lite"/>
    </source>
</evidence>
<dbReference type="Proteomes" id="UP000053372">
    <property type="component" value="Unassembled WGS sequence"/>
</dbReference>
<dbReference type="InterPro" id="IPR038694">
    <property type="entry name" value="DUF427_sf"/>
</dbReference>
<accession>A0A0V7ZEH6</accession>
<dbReference type="PANTHER" id="PTHR43058">
    <property type="entry name" value="SLR0655 PROTEIN"/>
    <property type="match status" value="1"/>
</dbReference>
<evidence type="ECO:0000313" key="4">
    <source>
        <dbReference type="Proteomes" id="UP000053372"/>
    </source>
</evidence>
<dbReference type="OrthoDB" id="9815163at2"/>
<dbReference type="Pfam" id="PF04248">
    <property type="entry name" value="NTP_transf_9"/>
    <property type="match status" value="1"/>
</dbReference>
<dbReference type="AlphaFoldDB" id="A0A0V7ZEH6"/>
<dbReference type="PANTHER" id="PTHR43058:SF1">
    <property type="entry name" value="DUF427 DOMAIN-CONTAINING PROTEIN"/>
    <property type="match status" value="1"/>
</dbReference>
<dbReference type="InterPro" id="IPR007361">
    <property type="entry name" value="DUF427"/>
</dbReference>
<feature type="region of interest" description="Disordered" evidence="1">
    <location>
        <begin position="1"/>
        <end position="23"/>
    </location>
</feature>
<evidence type="ECO:0000259" key="2">
    <source>
        <dbReference type="Pfam" id="PF04248"/>
    </source>
</evidence>
<sequence>MFGRPQRIEPGPGQESVWDYPRPPRLEDTDKHIRIIFNDVTIADTRRAKRFLETSHPPTYYIPPEDIKMEYLTKTSNSSFCEWKGRAAYYSIRVGDKEAQNVAWFYPDPTPDFVSIKDYPCFYAQFMDACYVDDELVQAQIGNFYGGWVTKDIVGPFKGGAGTWGW</sequence>
<comment type="caution">
    <text evidence="3">The sequence shown here is derived from an EMBL/GenBank/DDBJ whole genome shotgun (WGS) entry which is preliminary data.</text>
</comment>
<feature type="domain" description="DUF427" evidence="2">
    <location>
        <begin position="33"/>
        <end position="124"/>
    </location>
</feature>
<evidence type="ECO:0000313" key="3">
    <source>
        <dbReference type="EMBL" id="KST62646.1"/>
    </source>
</evidence>
<dbReference type="Gene3D" id="2.170.150.40">
    <property type="entry name" value="Domain of unknown function (DUF427)"/>
    <property type="match status" value="1"/>
</dbReference>
<keyword evidence="4" id="KW-1185">Reference proteome</keyword>
<dbReference type="RefSeq" id="WP_027845227.1">
    <property type="nucleotide sequence ID" value="NZ_LMTZ01000151.1"/>
</dbReference>
<dbReference type="EMBL" id="LMTZ01000151">
    <property type="protein sequence ID" value="KST62646.1"/>
    <property type="molecule type" value="Genomic_DNA"/>
</dbReference>
<protein>
    <recommendedName>
        <fullName evidence="2">DUF427 domain-containing protein</fullName>
    </recommendedName>
</protein>
<name>A0A0V7ZEH6_9CYAN</name>